<keyword evidence="3" id="KW-1185">Reference proteome</keyword>
<dbReference type="RefSeq" id="WP_395416401.1">
    <property type="nucleotide sequence ID" value="NZ_JBIPKE010000012.1"/>
</dbReference>
<evidence type="ECO:0000313" key="3">
    <source>
        <dbReference type="Proteomes" id="UP001610063"/>
    </source>
</evidence>
<dbReference type="EMBL" id="JBIPKE010000012">
    <property type="protein sequence ID" value="MFH6982753.1"/>
    <property type="molecule type" value="Genomic_DNA"/>
</dbReference>
<organism evidence="2 3">
    <name type="scientific">Marinoscillum luteum</name>
    <dbReference type="NCBI Taxonomy" id="861051"/>
    <lineage>
        <taxon>Bacteria</taxon>
        <taxon>Pseudomonadati</taxon>
        <taxon>Bacteroidota</taxon>
        <taxon>Cytophagia</taxon>
        <taxon>Cytophagales</taxon>
        <taxon>Reichenbachiellaceae</taxon>
        <taxon>Marinoscillum</taxon>
    </lineage>
</organism>
<feature type="chain" id="PRO_5047031648" evidence="1">
    <location>
        <begin position="20"/>
        <end position="226"/>
    </location>
</feature>
<name>A0ABW7N583_9BACT</name>
<feature type="signal peptide" evidence="1">
    <location>
        <begin position="1"/>
        <end position="19"/>
    </location>
</feature>
<proteinExistence type="predicted"/>
<protein>
    <submittedName>
        <fullName evidence="2">Uncharacterized protein</fullName>
    </submittedName>
</protein>
<sequence length="226" mass="26509">MRILLIVLLQFTLCALANAQELHIVMSKKAFLYDKRIKKGDVLRYSDKVLIKRHGFLTVSGASSKPMKLDEGMYEIGVEYQKHLERYQEHDRILNQLKSLGLEDCQFPYEIVPVSHNAHKLSGRIEIEKDSTVSETYNNTFSVVNTNERKSVQVNWTNPDEKYQEKYYILVEDLFGDFYELIETDEDNFHFDLSNYISESIPILFFTIIAEDCRESYPTAVRLRME</sequence>
<accession>A0ABW7N583</accession>
<reference evidence="2 3" key="1">
    <citation type="journal article" date="2013" name="Int. J. Syst. Evol. Microbiol.">
        <title>Marinoscillum luteum sp. nov., isolated from marine sediment.</title>
        <authorList>
            <person name="Cha I.T."/>
            <person name="Park S.J."/>
            <person name="Kim S.J."/>
            <person name="Kim J.G."/>
            <person name="Jung M.Y."/>
            <person name="Shin K.S."/>
            <person name="Kwon K.K."/>
            <person name="Yang S.H."/>
            <person name="Seo Y.S."/>
            <person name="Rhee S.K."/>
        </authorList>
    </citation>
    <scope>NUCLEOTIDE SEQUENCE [LARGE SCALE GENOMIC DNA]</scope>
    <source>
        <strain evidence="2 3">KCTC 23939</strain>
    </source>
</reference>
<evidence type="ECO:0000256" key="1">
    <source>
        <dbReference type="SAM" id="SignalP"/>
    </source>
</evidence>
<keyword evidence="1" id="KW-0732">Signal</keyword>
<comment type="caution">
    <text evidence="2">The sequence shown here is derived from an EMBL/GenBank/DDBJ whole genome shotgun (WGS) entry which is preliminary data.</text>
</comment>
<evidence type="ECO:0000313" key="2">
    <source>
        <dbReference type="EMBL" id="MFH6982753.1"/>
    </source>
</evidence>
<dbReference type="Proteomes" id="UP001610063">
    <property type="component" value="Unassembled WGS sequence"/>
</dbReference>
<gene>
    <name evidence="2" type="ORF">ACHKAR_04845</name>
</gene>